<feature type="transmembrane region" description="Helical" evidence="1">
    <location>
        <begin position="84"/>
        <end position="105"/>
    </location>
</feature>
<evidence type="ECO:0000313" key="3">
    <source>
        <dbReference type="EMBL" id="XBG94584.1"/>
    </source>
</evidence>
<keyword evidence="1" id="KW-0472">Membrane</keyword>
<dbReference type="CDD" id="cd03392">
    <property type="entry name" value="PAP2_like_2"/>
    <property type="match status" value="1"/>
</dbReference>
<protein>
    <submittedName>
        <fullName evidence="3">Phosphatase PAP2 family protein</fullName>
    </submittedName>
</protein>
<name>A0AAU7C124_9LACO</name>
<proteinExistence type="predicted"/>
<dbReference type="InterPro" id="IPR000326">
    <property type="entry name" value="PAP2/HPO"/>
</dbReference>
<feature type="transmembrane region" description="Helical" evidence="1">
    <location>
        <begin position="120"/>
        <end position="140"/>
    </location>
</feature>
<keyword evidence="1" id="KW-0812">Transmembrane</keyword>
<keyword evidence="1" id="KW-1133">Transmembrane helix</keyword>
<feature type="domain" description="Phosphatidic acid phosphatase type 2/haloperoxidase" evidence="2">
    <location>
        <begin position="84"/>
        <end position="195"/>
    </location>
</feature>
<organism evidence="3">
    <name type="scientific">Limosilactobacillus allomucosae</name>
    <dbReference type="NCBI Taxonomy" id="3142938"/>
    <lineage>
        <taxon>Bacteria</taxon>
        <taxon>Bacillati</taxon>
        <taxon>Bacillota</taxon>
        <taxon>Bacilli</taxon>
        <taxon>Lactobacillales</taxon>
        <taxon>Lactobacillaceae</taxon>
        <taxon>Limosilactobacillus</taxon>
    </lineage>
</organism>
<feature type="transmembrane region" description="Helical" evidence="1">
    <location>
        <begin position="180"/>
        <end position="198"/>
    </location>
</feature>
<feature type="transmembrane region" description="Helical" evidence="1">
    <location>
        <begin position="52"/>
        <end position="77"/>
    </location>
</feature>
<dbReference type="InterPro" id="IPR036938">
    <property type="entry name" value="PAP2/HPO_sf"/>
</dbReference>
<dbReference type="Pfam" id="PF01569">
    <property type="entry name" value="PAP2"/>
    <property type="match status" value="1"/>
</dbReference>
<dbReference type="RefSeq" id="WP_347979892.1">
    <property type="nucleotide sequence ID" value="NZ_CP154878.1"/>
</dbReference>
<accession>A0AAU7C124</accession>
<sequence length="212" mass="23708">MIKKQNMGWAWLSLALFGFLGICIKLQAAWISWFDTTGANVMPRVTWANTTIFEAIANLGSPAVSLLVAVLAAALTWREFRTQAILFGLAQFGGAGLLLGFKMLFQRARPTQPLLPEHGFSFPSGHVFMAVIAVLIIWRWSDCYVKDAEQKLTIRLLGIIWIGLVAASRVYLRAHYPSDILGSLLLAGFWWPTGQFLINKWALKRQKEANEA</sequence>
<reference evidence="3" key="1">
    <citation type="submission" date="2024-04" db="EMBL/GenBank/DDBJ databases">
        <title>Limosilactobacillus allomucosae sp. nov., a novel species isolated from wild boar faecal samples as a potential probiotics for domestic pigs.</title>
        <authorList>
            <person name="Chen B."/>
        </authorList>
    </citation>
    <scope>NUCLEOTIDE SEQUENCE</scope>
    <source>
        <strain evidence="3">WILCCON 0051</strain>
    </source>
</reference>
<dbReference type="Gene3D" id="1.20.144.10">
    <property type="entry name" value="Phosphatidic acid phosphatase type 2/haloperoxidase"/>
    <property type="match status" value="1"/>
</dbReference>
<dbReference type="KEGG" id="lalo:ABC765_05740"/>
<dbReference type="SMART" id="SM00014">
    <property type="entry name" value="acidPPc"/>
    <property type="match status" value="1"/>
</dbReference>
<dbReference type="EMBL" id="CP154878">
    <property type="protein sequence ID" value="XBG94584.1"/>
    <property type="molecule type" value="Genomic_DNA"/>
</dbReference>
<gene>
    <name evidence="3" type="ORF">ABC765_05740</name>
</gene>
<dbReference type="PANTHER" id="PTHR14969">
    <property type="entry name" value="SPHINGOSINE-1-PHOSPHATE PHOSPHOHYDROLASE"/>
    <property type="match status" value="1"/>
</dbReference>
<dbReference type="PANTHER" id="PTHR14969:SF13">
    <property type="entry name" value="AT30094P"/>
    <property type="match status" value="1"/>
</dbReference>
<evidence type="ECO:0000256" key="1">
    <source>
        <dbReference type="SAM" id="Phobius"/>
    </source>
</evidence>
<feature type="transmembrane region" description="Helical" evidence="1">
    <location>
        <begin position="152"/>
        <end position="174"/>
    </location>
</feature>
<dbReference type="AlphaFoldDB" id="A0AAU7C124"/>
<dbReference type="SUPFAM" id="SSF48317">
    <property type="entry name" value="Acid phosphatase/Vanadium-dependent haloperoxidase"/>
    <property type="match status" value="1"/>
</dbReference>
<evidence type="ECO:0000259" key="2">
    <source>
        <dbReference type="SMART" id="SM00014"/>
    </source>
</evidence>